<evidence type="ECO:0000256" key="10">
    <source>
        <dbReference type="SAM" id="MobiDB-lite"/>
    </source>
</evidence>
<feature type="transmembrane region" description="Helical" evidence="11">
    <location>
        <begin position="565"/>
        <end position="584"/>
    </location>
</feature>
<feature type="region of interest" description="Disordered" evidence="10">
    <location>
        <begin position="1"/>
        <end position="87"/>
    </location>
</feature>
<feature type="compositionally biased region" description="Polar residues" evidence="10">
    <location>
        <begin position="40"/>
        <end position="57"/>
    </location>
</feature>
<dbReference type="PROSITE" id="PS00218">
    <property type="entry name" value="AMINO_ACID_PERMEASE_1"/>
    <property type="match status" value="1"/>
</dbReference>
<dbReference type="InterPro" id="IPR004762">
    <property type="entry name" value="Amino_acid_permease_fungi"/>
</dbReference>
<dbReference type="OMA" id="CLSIPIM"/>
<dbReference type="FunCoup" id="A5DU37">
    <property type="interactions" value="167"/>
</dbReference>
<reference evidence="13 14" key="1">
    <citation type="journal article" date="2009" name="Nature">
        <title>Evolution of pathogenicity and sexual reproduction in eight Candida genomes.</title>
        <authorList>
            <person name="Butler G."/>
            <person name="Rasmussen M.D."/>
            <person name="Lin M.F."/>
            <person name="Santos M.A."/>
            <person name="Sakthikumar S."/>
            <person name="Munro C.A."/>
            <person name="Rheinbay E."/>
            <person name="Grabherr M."/>
            <person name="Forche A."/>
            <person name="Reedy J.L."/>
            <person name="Agrafioti I."/>
            <person name="Arnaud M.B."/>
            <person name="Bates S."/>
            <person name="Brown A.J."/>
            <person name="Brunke S."/>
            <person name="Costanzo M.C."/>
            <person name="Fitzpatrick D.A."/>
            <person name="de Groot P.W."/>
            <person name="Harris D."/>
            <person name="Hoyer L.L."/>
            <person name="Hube B."/>
            <person name="Klis F.M."/>
            <person name="Kodira C."/>
            <person name="Lennard N."/>
            <person name="Logue M.E."/>
            <person name="Martin R."/>
            <person name="Neiman A.M."/>
            <person name="Nikolaou E."/>
            <person name="Quail M.A."/>
            <person name="Quinn J."/>
            <person name="Santos M.C."/>
            <person name="Schmitzberger F.F."/>
            <person name="Sherlock G."/>
            <person name="Shah P."/>
            <person name="Silverstein K.A."/>
            <person name="Skrzypek M.S."/>
            <person name="Soll D."/>
            <person name="Staggs R."/>
            <person name="Stansfield I."/>
            <person name="Stumpf M.P."/>
            <person name="Sudbery P.E."/>
            <person name="Srikantha T."/>
            <person name="Zeng Q."/>
            <person name="Berman J."/>
            <person name="Berriman M."/>
            <person name="Heitman J."/>
            <person name="Gow N.A."/>
            <person name="Lorenz M.C."/>
            <person name="Birren B.W."/>
            <person name="Kellis M."/>
            <person name="Cuomo C.A."/>
        </authorList>
    </citation>
    <scope>NUCLEOTIDE SEQUENCE [LARGE SCALE GENOMIC DNA]</scope>
    <source>
        <strain evidence="14">ATCC 11503 / BCRC 21390 / CBS 2605 / JCM 1781 / NBRC 1676 / NRRL YB-4239</strain>
    </source>
</reference>
<comment type="subcellular location">
    <subcellularLocation>
        <location evidence="1">Cell membrane</location>
        <topology evidence="1">Multi-pass membrane protein</topology>
    </subcellularLocation>
</comment>
<evidence type="ECO:0000256" key="2">
    <source>
        <dbReference type="ARBA" id="ARBA00006983"/>
    </source>
</evidence>
<evidence type="ECO:0000259" key="12">
    <source>
        <dbReference type="Pfam" id="PF00324"/>
    </source>
</evidence>
<feature type="transmembrane region" description="Helical" evidence="11">
    <location>
        <begin position="168"/>
        <end position="188"/>
    </location>
</feature>
<dbReference type="eggNOG" id="KOG1286">
    <property type="taxonomic scope" value="Eukaryota"/>
</dbReference>
<dbReference type="AlphaFoldDB" id="A5DU37"/>
<keyword evidence="14" id="KW-1185">Reference proteome</keyword>
<feature type="compositionally biased region" description="Low complexity" evidence="10">
    <location>
        <begin position="66"/>
        <end position="77"/>
    </location>
</feature>
<dbReference type="Pfam" id="PF00324">
    <property type="entry name" value="AA_permease"/>
    <property type="match status" value="1"/>
</dbReference>
<evidence type="ECO:0000313" key="14">
    <source>
        <dbReference type="Proteomes" id="UP000001996"/>
    </source>
</evidence>
<dbReference type="GeneID" id="5235141"/>
<dbReference type="Proteomes" id="UP000001996">
    <property type="component" value="Unassembled WGS sequence"/>
</dbReference>
<sequence length="641" mass="70375">MVDFEKQSDEGDSNLKSVGHGNQTVTVIDSHTSLPGGLSQYPSTGNNVSNKYISAQQDLPGRGLYSTSSSSSSSTQSHNSYTNFNTEKQPIHKRIIDSFRPINLEDQGFGDEEIANMTPLERSIVASARHPLARRLKTRHLTMIAIGGSIGTGLFVGSGYALANGGPAAVLIGYLIVGYALLTVVNALGELSVQFPVSGSFNAFFSRFVDPSWGFTLALMYYLSWAISYPSELIAAAMTIQYWNTSISPAVWVAVIWVVVSAINFFGVKGYGEVEFGLSIIKVLAVVGFLILGVCIICGVGDQGYIGAKFWHNPGAFNHGFKGVCSVFISAAFSFGGIELVALAAAETKNPKKSLPAAVKQTFWRVAIFYLLTMLIIGFLVPYTNDDLMNGEGIAASPFVIALEYGGIRVVNHIMNAVIVIAVISVGNSSVYGASRTLASLAAQGLIPNIFGYIDREGRPLIAIIITSLIGLLGFLVVNKNEDEVFSWFFSLCSLASFFIWAFINLTHLRWRYALESQGRSTDEIIFRSPFGTFGSWTGLAVLIFIIGVEIWISVFPVGSPSADVVTFWKNCLSLPLLLVIWALHKTYYRTWNLLWIKLQDIDLDTGRREIDVDQLREELAEEREVLSAKPFYYKIWHFFC</sequence>
<dbReference type="GO" id="GO:0015171">
    <property type="term" value="F:amino acid transmembrane transporter activity"/>
    <property type="evidence" value="ECO:0007669"/>
    <property type="project" value="TreeGrafter"/>
</dbReference>
<dbReference type="FunFam" id="1.20.1740.10:FF:000017">
    <property type="entry name" value="Amino acid permease"/>
    <property type="match status" value="1"/>
</dbReference>
<keyword evidence="5 11" id="KW-0812">Transmembrane</keyword>
<evidence type="ECO:0000256" key="3">
    <source>
        <dbReference type="ARBA" id="ARBA00022448"/>
    </source>
</evidence>
<dbReference type="OrthoDB" id="3900342at2759"/>
<dbReference type="InParanoid" id="A5DU37"/>
<dbReference type="Gene3D" id="1.20.1740.10">
    <property type="entry name" value="Amino acid/polyamine transporter I"/>
    <property type="match status" value="1"/>
</dbReference>
<dbReference type="KEGG" id="lel:PVL30_000841"/>
<feature type="transmembrane region" description="Helical" evidence="11">
    <location>
        <begin position="321"/>
        <end position="342"/>
    </location>
</feature>
<organism evidence="13 14">
    <name type="scientific">Lodderomyces elongisporus (strain ATCC 11503 / CBS 2605 / JCM 1781 / NBRC 1676 / NRRL YB-4239)</name>
    <name type="common">Yeast</name>
    <name type="synonym">Saccharomyces elongisporus</name>
    <dbReference type="NCBI Taxonomy" id="379508"/>
    <lineage>
        <taxon>Eukaryota</taxon>
        <taxon>Fungi</taxon>
        <taxon>Dikarya</taxon>
        <taxon>Ascomycota</taxon>
        <taxon>Saccharomycotina</taxon>
        <taxon>Pichiomycetes</taxon>
        <taxon>Debaryomycetaceae</taxon>
        <taxon>Candida/Lodderomyces clade</taxon>
        <taxon>Lodderomyces</taxon>
    </lineage>
</organism>
<keyword evidence="4" id="KW-1003">Cell membrane</keyword>
<keyword evidence="9" id="KW-0325">Glycoprotein</keyword>
<dbReference type="EMBL" id="CH981524">
    <property type="protein sequence ID" value="EDK42695.1"/>
    <property type="molecule type" value="Genomic_DNA"/>
</dbReference>
<evidence type="ECO:0000256" key="7">
    <source>
        <dbReference type="ARBA" id="ARBA00022989"/>
    </source>
</evidence>
<comment type="similarity">
    <text evidence="2">Belongs to the amino acid-polyamine-organocation (APC) superfamily. YAT (TC 2.A.3.10) family.</text>
</comment>
<keyword evidence="6" id="KW-0029">Amino-acid transport</keyword>
<feature type="transmembrane region" description="Helical" evidence="11">
    <location>
        <begin position="280"/>
        <end position="301"/>
    </location>
</feature>
<dbReference type="InterPro" id="IPR004840">
    <property type="entry name" value="Amino_acid_permease_CS"/>
</dbReference>
<name>A5DU37_LODEL</name>
<evidence type="ECO:0000313" key="13">
    <source>
        <dbReference type="EMBL" id="EDK42695.1"/>
    </source>
</evidence>
<dbReference type="InterPro" id="IPR004841">
    <property type="entry name" value="AA-permease/SLC12A_dom"/>
</dbReference>
<gene>
    <name evidence="13" type="ORF">LELG_00873</name>
</gene>
<feature type="compositionally biased region" description="Polar residues" evidence="10">
    <location>
        <begin position="14"/>
        <end position="33"/>
    </location>
</feature>
<feature type="domain" description="Amino acid permease/ SLC12A" evidence="12">
    <location>
        <begin position="140"/>
        <end position="594"/>
    </location>
</feature>
<evidence type="ECO:0000256" key="5">
    <source>
        <dbReference type="ARBA" id="ARBA00022692"/>
    </source>
</evidence>
<evidence type="ECO:0000256" key="4">
    <source>
        <dbReference type="ARBA" id="ARBA00022475"/>
    </source>
</evidence>
<keyword evidence="7 11" id="KW-1133">Transmembrane helix</keyword>
<dbReference type="NCBIfam" id="TIGR00913">
    <property type="entry name" value="2A0310"/>
    <property type="match status" value="1"/>
</dbReference>
<protein>
    <recommendedName>
        <fullName evidence="12">Amino acid permease/ SLC12A domain-containing protein</fullName>
    </recommendedName>
</protein>
<feature type="transmembrane region" description="Helical" evidence="11">
    <location>
        <begin position="141"/>
        <end position="162"/>
    </location>
</feature>
<dbReference type="PANTHER" id="PTHR43341">
    <property type="entry name" value="AMINO ACID PERMEASE"/>
    <property type="match status" value="1"/>
</dbReference>
<dbReference type="GO" id="GO:0005886">
    <property type="term" value="C:plasma membrane"/>
    <property type="evidence" value="ECO:0007669"/>
    <property type="project" value="UniProtKB-SubCell"/>
</dbReference>
<feature type="transmembrane region" description="Helical" evidence="11">
    <location>
        <begin position="485"/>
        <end position="504"/>
    </location>
</feature>
<dbReference type="PANTHER" id="PTHR43341:SF10">
    <property type="entry name" value="S-ADENOSYLMETHIONINE PERMEASE SAM3-RELATED"/>
    <property type="match status" value="1"/>
</dbReference>
<evidence type="ECO:0000256" key="1">
    <source>
        <dbReference type="ARBA" id="ARBA00004651"/>
    </source>
</evidence>
<proteinExistence type="inferred from homology"/>
<keyword evidence="8 11" id="KW-0472">Membrane</keyword>
<dbReference type="InterPro" id="IPR050524">
    <property type="entry name" value="APC_YAT"/>
</dbReference>
<feature type="transmembrane region" description="Helical" evidence="11">
    <location>
        <begin position="414"/>
        <end position="434"/>
    </location>
</feature>
<dbReference type="VEuPathDB" id="FungiDB:LELG_00873"/>
<keyword evidence="3" id="KW-0813">Transport</keyword>
<evidence type="ECO:0000256" key="11">
    <source>
        <dbReference type="SAM" id="Phobius"/>
    </source>
</evidence>
<feature type="compositionally biased region" description="Polar residues" evidence="10">
    <location>
        <begin position="78"/>
        <end position="87"/>
    </location>
</feature>
<feature type="transmembrane region" description="Helical" evidence="11">
    <location>
        <begin position="461"/>
        <end position="479"/>
    </location>
</feature>
<dbReference type="HOGENOM" id="CLU_007946_12_0_1"/>
<accession>A5DU37</accession>
<evidence type="ECO:0000256" key="6">
    <source>
        <dbReference type="ARBA" id="ARBA00022970"/>
    </source>
</evidence>
<feature type="transmembrane region" description="Helical" evidence="11">
    <location>
        <begin position="525"/>
        <end position="553"/>
    </location>
</feature>
<evidence type="ECO:0000256" key="8">
    <source>
        <dbReference type="ARBA" id="ARBA00023136"/>
    </source>
</evidence>
<feature type="transmembrane region" description="Helical" evidence="11">
    <location>
        <begin position="247"/>
        <end position="268"/>
    </location>
</feature>
<evidence type="ECO:0000256" key="9">
    <source>
        <dbReference type="ARBA" id="ARBA00023180"/>
    </source>
</evidence>
<feature type="transmembrane region" description="Helical" evidence="11">
    <location>
        <begin position="363"/>
        <end position="383"/>
    </location>
</feature>
<feature type="transmembrane region" description="Helical" evidence="11">
    <location>
        <begin position="208"/>
        <end position="227"/>
    </location>
</feature>